<proteinExistence type="predicted"/>
<name>A0A8I3A8Y4_9AGAM</name>
<dbReference type="Proteomes" id="UP000683000">
    <property type="component" value="Unassembled WGS sequence"/>
</dbReference>
<dbReference type="InterPro" id="IPR056337">
    <property type="entry name" value="LHD_YVC1"/>
</dbReference>
<dbReference type="PROSITE" id="PS50293">
    <property type="entry name" value="TPR_REGION"/>
    <property type="match status" value="1"/>
</dbReference>
<dbReference type="PANTHER" id="PTHR35859">
    <property type="entry name" value="NONSELECTIVE CATION CHANNEL PROTEIN"/>
    <property type="match status" value="1"/>
</dbReference>
<dbReference type="InterPro" id="IPR011990">
    <property type="entry name" value="TPR-like_helical_dom_sf"/>
</dbReference>
<gene>
    <name evidence="6" type="ORF">JVT61DRAFT_4339</name>
</gene>
<keyword evidence="3" id="KW-1133">Transmembrane helix</keyword>
<evidence type="ECO:0000259" key="4">
    <source>
        <dbReference type="Pfam" id="PF23190"/>
    </source>
</evidence>
<feature type="transmembrane region" description="Helical" evidence="3">
    <location>
        <begin position="383"/>
        <end position="402"/>
    </location>
</feature>
<organism evidence="6 7">
    <name type="scientific">Boletus reticuloceps</name>
    <dbReference type="NCBI Taxonomy" id="495285"/>
    <lineage>
        <taxon>Eukaryota</taxon>
        <taxon>Fungi</taxon>
        <taxon>Dikarya</taxon>
        <taxon>Basidiomycota</taxon>
        <taxon>Agaricomycotina</taxon>
        <taxon>Agaricomycetes</taxon>
        <taxon>Agaricomycetidae</taxon>
        <taxon>Boletales</taxon>
        <taxon>Boletineae</taxon>
        <taxon>Boletaceae</taxon>
        <taxon>Boletoideae</taxon>
        <taxon>Boletus</taxon>
    </lineage>
</organism>
<sequence length="1508" mass="169973">MDFEEQLDHDQPAAPTQDFLATVKSSIDTPLSWDQLAAADVNFALVRPLVLKYARLQNMAVVYACMVARSYFLSQAATELALSSVLLSRATLCEILALKLLTYFASSKLQLVAVLTTLWNPLAGAPLDVVEEVKEVIGREEAPESSQSAIEMAIATRAKAFLASTIVQTIVDDVYTGRIVFTIAANRSLVADNYKQRAIEMYDVRKAPFLDHYRLRVPRYSNILHSFSIAMLTLIFVLCLRTQQTESVSTWESIFLVFATAFTLQEYTASREYGWRIYIANVWNVFDTSFVLVFLAYAGLRTKGLIYREADTSKLAFDLLACGACILIPRLAFYAIASNVIVLTLRVMISEFVFFVCIAATCFSGLLLTLCTLASDEWTVRGIAWLMLQIWFGNTSLSFSTATSFHPVLGPILMTCFAALANTLLLTILISILSNTAARIGEVGCYLLFPMLLLSRFHERIPIRRVKSDALFSYQPPFNILAFLILKPASYVLSSRALHSANVFLIKLTSFPILIIIALYERRLACDRKLKEFKKDSKYTFYQSLPRHLKNMPLVEYLVGSKSTDLYDVIFEVEESRDFSLFHDPEDEDARTTVSVLPATPLSPSPSRGRTSLLDSQQAPRSPRKRKVSTLTPLQEISSNAKLLSLDTTTPLSRLYSPSRPVTAIDHEDECHHLQRMQSLLDQYRDLPIRRLQDEVKEMQDQRTITYHASLKVVLCICLTCLDYATPFTCRATRRPWSDVRPCCDLSFKHIDMASTPPPLGSFAIPAAPRLPSAATSRNRSSISSSFSFGPQPMISSFAVGDISTSSIPRPLALDPNRSMLPSSPRASLRRHRRFKDSGSRHPLANDTMDVFQDSEAEQDFDDGDEEWGMVDRMRLWRHDALMQHLYETAAFWGDKVLSWTNDPNDAFWLAQTYFMTHQYSRAERLLTRPFPTKSQAAEPAYLNGFEHSTAESSVGRPFSLNTKGKGKETQPQLEPSSRLPMGPAGLIKLPEAQQESVSRLVDMSVACRYLAAQCQVRQGNWSDALEILGEANPFRHSGRSGASVPNVDGGIKVEASMCHLRGILMLKLNRGDQAKLCFIEALTLDVKCYDAFNQLISGEMMTPEEEWEFVQGLAYKEQTTEDADFIQLIYTSRLRKYSHAEEQALTRRRLVEDFKLSDNPDVLYSFADALFTQLRWVDCFVITSRILDLVAFHDATMPLHIACMYHLSYLHSKLFVLAHELVEKEPENPISWYAVGVYYLSSNKWAQARQYFSKTSLMDPRFGPAWIAFAHTFALEGEHDHAVTAYSTCTRMFVGSHLPLLFVGMEQIVLSNHPLADEALKAANTGCDSDPLLMNELGVMAFTHGDFQRAADLFQRSLDLAQITQSSQKSWTTTYLNLGTCYRKLKDYEKAKANYCRVLEIEPQHPQGLGFLGMVYHHLENTDQAIVKYHEALSVDPINGHLIELLNLALESNSACGSWEKIYPGGEEAFREMMVSLKNKLRERPRRAVEPNPNDDSSRSEDSMNVG</sequence>
<dbReference type="Pfam" id="PF23317">
    <property type="entry name" value="YVC1_C"/>
    <property type="match status" value="1"/>
</dbReference>
<dbReference type="InterPro" id="IPR052971">
    <property type="entry name" value="TRP_calcium_channel"/>
</dbReference>
<dbReference type="PROSITE" id="PS50005">
    <property type="entry name" value="TPR"/>
    <property type="match status" value="4"/>
</dbReference>
<dbReference type="Pfam" id="PF23190">
    <property type="entry name" value="LHD_TRPY1"/>
    <property type="match status" value="1"/>
</dbReference>
<keyword evidence="1" id="KW-0802">TPR repeat</keyword>
<protein>
    <recommendedName>
        <fullName evidence="8">TPR-like protein</fullName>
    </recommendedName>
</protein>
<reference evidence="6" key="1">
    <citation type="submission" date="2021-03" db="EMBL/GenBank/DDBJ databases">
        <title>Evolutionary innovations through gain and loss of genes in the ectomycorrhizal Boletales.</title>
        <authorList>
            <person name="Wu G."/>
            <person name="Miyauchi S."/>
            <person name="Morin E."/>
            <person name="Yang Z.-L."/>
            <person name="Xu J."/>
            <person name="Martin F.M."/>
        </authorList>
    </citation>
    <scope>NUCLEOTIDE SEQUENCE</scope>
    <source>
        <strain evidence="6">BR01</strain>
    </source>
</reference>
<accession>A0A8I3A8Y4</accession>
<feature type="transmembrane region" description="Helical" evidence="3">
    <location>
        <begin position="319"/>
        <end position="346"/>
    </location>
</feature>
<dbReference type="InterPro" id="IPR019734">
    <property type="entry name" value="TPR_rpt"/>
</dbReference>
<evidence type="ECO:0000256" key="2">
    <source>
        <dbReference type="SAM" id="MobiDB-lite"/>
    </source>
</evidence>
<feature type="domain" description="Calcium channel YVC1-like C-terminal transmembrane" evidence="5">
    <location>
        <begin position="228"/>
        <end position="523"/>
    </location>
</feature>
<dbReference type="Pfam" id="PF12895">
    <property type="entry name" value="ANAPC3"/>
    <property type="match status" value="1"/>
</dbReference>
<feature type="repeat" description="TPR" evidence="1">
    <location>
        <begin position="1373"/>
        <end position="1406"/>
    </location>
</feature>
<feature type="transmembrane region" description="Helical" evidence="3">
    <location>
        <begin position="223"/>
        <end position="241"/>
    </location>
</feature>
<feature type="repeat" description="TPR" evidence="1">
    <location>
        <begin position="1407"/>
        <end position="1440"/>
    </location>
</feature>
<feature type="transmembrane region" description="Helical" evidence="3">
    <location>
        <begin position="477"/>
        <end position="494"/>
    </location>
</feature>
<feature type="transmembrane region" description="Helical" evidence="3">
    <location>
        <begin position="408"/>
        <end position="433"/>
    </location>
</feature>
<feature type="repeat" description="TPR" evidence="1">
    <location>
        <begin position="1332"/>
        <end position="1365"/>
    </location>
</feature>
<dbReference type="EMBL" id="JAGFBS010000018">
    <property type="protein sequence ID" value="KAG6374316.1"/>
    <property type="molecule type" value="Genomic_DNA"/>
</dbReference>
<evidence type="ECO:0000259" key="5">
    <source>
        <dbReference type="Pfam" id="PF23317"/>
    </source>
</evidence>
<feature type="transmembrane region" description="Helical" evidence="3">
    <location>
        <begin position="501"/>
        <end position="520"/>
    </location>
</feature>
<evidence type="ECO:0000256" key="3">
    <source>
        <dbReference type="SAM" id="Phobius"/>
    </source>
</evidence>
<feature type="region of interest" description="Disordered" evidence="2">
    <location>
        <begin position="590"/>
        <end position="631"/>
    </location>
</feature>
<dbReference type="PANTHER" id="PTHR35859:SF1">
    <property type="entry name" value="NONSELECTIVE CATION CHANNEL PROTEIN"/>
    <property type="match status" value="1"/>
</dbReference>
<evidence type="ECO:0000256" key="1">
    <source>
        <dbReference type="PROSITE-ProRule" id="PRU00339"/>
    </source>
</evidence>
<dbReference type="OrthoDB" id="10006270at2759"/>
<feature type="transmembrane region" description="Helical" evidence="3">
    <location>
        <begin position="277"/>
        <end position="298"/>
    </location>
</feature>
<feature type="compositionally biased region" description="Basic and acidic residues" evidence="2">
    <location>
        <begin position="1497"/>
        <end position="1508"/>
    </location>
</feature>
<dbReference type="InterPro" id="IPR056336">
    <property type="entry name" value="YVC1_C"/>
</dbReference>
<dbReference type="Pfam" id="PF13424">
    <property type="entry name" value="TPR_12"/>
    <property type="match status" value="1"/>
</dbReference>
<keyword evidence="3" id="KW-0812">Transmembrane</keyword>
<dbReference type="SUPFAM" id="SSF48452">
    <property type="entry name" value="TPR-like"/>
    <property type="match status" value="2"/>
</dbReference>
<comment type="caution">
    <text evidence="6">The sequence shown here is derived from an EMBL/GenBank/DDBJ whole genome shotgun (WGS) entry which is preliminary data.</text>
</comment>
<feature type="transmembrane region" description="Helical" evidence="3">
    <location>
        <begin position="440"/>
        <end position="457"/>
    </location>
</feature>
<feature type="region of interest" description="Disordered" evidence="2">
    <location>
        <begin position="952"/>
        <end position="982"/>
    </location>
</feature>
<keyword evidence="3" id="KW-0472">Membrane</keyword>
<evidence type="ECO:0000313" key="6">
    <source>
        <dbReference type="EMBL" id="KAG6374316.1"/>
    </source>
</evidence>
<evidence type="ECO:0008006" key="8">
    <source>
        <dbReference type="Google" id="ProtNLM"/>
    </source>
</evidence>
<feature type="compositionally biased region" description="Polar residues" evidence="2">
    <location>
        <begin position="605"/>
        <end position="620"/>
    </location>
</feature>
<evidence type="ECO:0000313" key="7">
    <source>
        <dbReference type="Proteomes" id="UP000683000"/>
    </source>
</evidence>
<feature type="region of interest" description="Disordered" evidence="2">
    <location>
        <begin position="1482"/>
        <end position="1508"/>
    </location>
</feature>
<feature type="domain" description="YVC1 N-terminal linker helical" evidence="4">
    <location>
        <begin position="57"/>
        <end position="196"/>
    </location>
</feature>
<feature type="transmembrane region" description="Helical" evidence="3">
    <location>
        <begin position="352"/>
        <end position="371"/>
    </location>
</feature>
<dbReference type="Gene3D" id="1.25.40.10">
    <property type="entry name" value="Tetratricopeptide repeat domain"/>
    <property type="match status" value="2"/>
</dbReference>
<feature type="transmembrane region" description="Helical" evidence="3">
    <location>
        <begin position="248"/>
        <end position="265"/>
    </location>
</feature>
<keyword evidence="7" id="KW-1185">Reference proteome</keyword>
<feature type="region of interest" description="Disordered" evidence="2">
    <location>
        <begin position="814"/>
        <end position="846"/>
    </location>
</feature>
<feature type="repeat" description="TPR" evidence="1">
    <location>
        <begin position="1230"/>
        <end position="1263"/>
    </location>
</feature>
<dbReference type="SMART" id="SM00028">
    <property type="entry name" value="TPR"/>
    <property type="match status" value="6"/>
</dbReference>